<dbReference type="AlphaFoldDB" id="A0A498D4V9"/>
<comment type="caution">
    <text evidence="4">The sequence shown here is derived from an EMBL/GenBank/DDBJ whole genome shotgun (WGS) entry which is preliminary data.</text>
</comment>
<dbReference type="PANTHER" id="PTHR43158:SF2">
    <property type="entry name" value="SKFA PEPTIDE EXPORT ATP-BINDING PROTEIN SKFE"/>
    <property type="match status" value="1"/>
</dbReference>
<dbReference type="Proteomes" id="UP000270219">
    <property type="component" value="Unassembled WGS sequence"/>
</dbReference>
<proteinExistence type="predicted"/>
<evidence type="ECO:0000259" key="3">
    <source>
        <dbReference type="PROSITE" id="PS50893"/>
    </source>
</evidence>
<organism evidence="4 5">
    <name type="scientific">Oceanobacillus piezotolerans</name>
    <dbReference type="NCBI Taxonomy" id="2448030"/>
    <lineage>
        <taxon>Bacteria</taxon>
        <taxon>Bacillati</taxon>
        <taxon>Bacillota</taxon>
        <taxon>Bacilli</taxon>
        <taxon>Bacillales</taxon>
        <taxon>Bacillaceae</taxon>
        <taxon>Oceanobacillus</taxon>
    </lineage>
</organism>
<dbReference type="InterPro" id="IPR003439">
    <property type="entry name" value="ABC_transporter-like_ATP-bd"/>
</dbReference>
<keyword evidence="1" id="KW-0547">Nucleotide-binding</keyword>
<dbReference type="GO" id="GO:0005524">
    <property type="term" value="F:ATP binding"/>
    <property type="evidence" value="ECO:0007669"/>
    <property type="project" value="UniProtKB-KW"/>
</dbReference>
<accession>A0A498D4V9</accession>
<dbReference type="EMBL" id="RCHR01000006">
    <property type="protein sequence ID" value="RLL41991.1"/>
    <property type="molecule type" value="Genomic_DNA"/>
</dbReference>
<evidence type="ECO:0000256" key="2">
    <source>
        <dbReference type="ARBA" id="ARBA00022840"/>
    </source>
</evidence>
<dbReference type="GO" id="GO:0016887">
    <property type="term" value="F:ATP hydrolysis activity"/>
    <property type="evidence" value="ECO:0007669"/>
    <property type="project" value="InterPro"/>
</dbReference>
<feature type="domain" description="ABC transporter" evidence="3">
    <location>
        <begin position="4"/>
        <end position="229"/>
    </location>
</feature>
<keyword evidence="5" id="KW-1185">Reference proteome</keyword>
<evidence type="ECO:0000256" key="1">
    <source>
        <dbReference type="ARBA" id="ARBA00022741"/>
    </source>
</evidence>
<dbReference type="InterPro" id="IPR003593">
    <property type="entry name" value="AAA+_ATPase"/>
</dbReference>
<dbReference type="PROSITE" id="PS50893">
    <property type="entry name" value="ABC_TRANSPORTER_2"/>
    <property type="match status" value="1"/>
</dbReference>
<dbReference type="PANTHER" id="PTHR43158">
    <property type="entry name" value="SKFA PEPTIDE EXPORT ATP-BINDING PROTEIN SKFE"/>
    <property type="match status" value="1"/>
</dbReference>
<dbReference type="InterPro" id="IPR027417">
    <property type="entry name" value="P-loop_NTPase"/>
</dbReference>
<sequence length="296" mass="33755">MNVIECNGLTKMQGNHTALDQLSFSIKEHTITGLIGRNGAGKTTLLKILAGHWKETSGEVTVFSKRPFHNLFVSVNSIYIDDQLAFSTTMTLSEILNEASRFYPNWDKQLSERLFNYFSFHENQKHDQLSKGRKSTFHMIIGIASRCALTLLDEPTTGMDAAVRKDFYRALLRDYLDHPRTMILSSHHLEEMEDLLENVLLIQNGRKYLHLPMDELKEYGIGVTGRTEMVRQWIHNKKVIYVKEVGKNATYAVLKREGLPLEKAKQLGMELTPVSASDICIYLTNQTKGGIDDVFK</sequence>
<dbReference type="CDD" id="cd03230">
    <property type="entry name" value="ABC_DR_subfamily_A"/>
    <property type="match status" value="1"/>
</dbReference>
<gene>
    <name evidence="4" type="ORF">D8M04_15495</name>
</gene>
<dbReference type="Pfam" id="PF00005">
    <property type="entry name" value="ABC_tran"/>
    <property type="match status" value="1"/>
</dbReference>
<dbReference type="Gene3D" id="3.40.50.300">
    <property type="entry name" value="P-loop containing nucleotide triphosphate hydrolases"/>
    <property type="match status" value="1"/>
</dbReference>
<dbReference type="RefSeq" id="WP_121524330.1">
    <property type="nucleotide sequence ID" value="NZ_RCHR01000006.1"/>
</dbReference>
<dbReference type="SMART" id="SM00382">
    <property type="entry name" value="AAA"/>
    <property type="match status" value="1"/>
</dbReference>
<keyword evidence="2 4" id="KW-0067">ATP-binding</keyword>
<protein>
    <submittedName>
        <fullName evidence="4">ABC transporter ATP-binding protein</fullName>
    </submittedName>
</protein>
<dbReference type="SUPFAM" id="SSF52540">
    <property type="entry name" value="P-loop containing nucleoside triphosphate hydrolases"/>
    <property type="match status" value="1"/>
</dbReference>
<reference evidence="4 5" key="1">
    <citation type="submission" date="2018-10" db="EMBL/GenBank/DDBJ databases">
        <title>Oceanobacillus sp. YLB-02 draft genome.</title>
        <authorList>
            <person name="Yu L."/>
        </authorList>
    </citation>
    <scope>NUCLEOTIDE SEQUENCE [LARGE SCALE GENOMIC DNA]</scope>
    <source>
        <strain evidence="4 5">YLB-02</strain>
    </source>
</reference>
<evidence type="ECO:0000313" key="5">
    <source>
        <dbReference type="Proteomes" id="UP000270219"/>
    </source>
</evidence>
<evidence type="ECO:0000313" key="4">
    <source>
        <dbReference type="EMBL" id="RLL41991.1"/>
    </source>
</evidence>
<name>A0A498D4V9_9BACI</name>
<dbReference type="OrthoDB" id="9804819at2"/>